<dbReference type="AlphaFoldDB" id="V9LBJ2"/>
<dbReference type="Pfam" id="PF00335">
    <property type="entry name" value="Tetraspanin"/>
    <property type="match status" value="1"/>
</dbReference>
<dbReference type="PRINTS" id="PR00259">
    <property type="entry name" value="TMFOUR"/>
</dbReference>
<feature type="transmembrane region" description="Helical" evidence="24">
    <location>
        <begin position="83"/>
        <end position="107"/>
    </location>
</feature>
<evidence type="ECO:0000256" key="9">
    <source>
        <dbReference type="ARBA" id="ARBA00022448"/>
    </source>
</evidence>
<dbReference type="GO" id="GO:0005765">
    <property type="term" value="C:lysosomal membrane"/>
    <property type="evidence" value="ECO:0007669"/>
    <property type="project" value="UniProtKB-SubCell"/>
</dbReference>
<dbReference type="GO" id="GO:0005886">
    <property type="term" value="C:plasma membrane"/>
    <property type="evidence" value="ECO:0007669"/>
    <property type="project" value="UniProtKB-SubCell"/>
</dbReference>
<dbReference type="GO" id="GO:0015031">
    <property type="term" value="P:protein transport"/>
    <property type="evidence" value="ECO:0007669"/>
    <property type="project" value="UniProtKB-KW"/>
</dbReference>
<keyword evidence="19" id="KW-0458">Lysosome</keyword>
<dbReference type="GO" id="GO:1900746">
    <property type="term" value="P:regulation of vascular endothelial growth factor signaling pathway"/>
    <property type="evidence" value="ECO:0007669"/>
    <property type="project" value="TreeGrafter"/>
</dbReference>
<comment type="subcellular location">
    <subcellularLocation>
        <location evidence="7">Cell membrane</location>
        <topology evidence="7">Multi-pass membrane protein</topology>
    </subcellularLocation>
    <subcellularLocation>
        <location evidence="4">Cell surface</location>
    </subcellularLocation>
    <subcellularLocation>
        <location evidence="6">Endosome</location>
        <location evidence="6">Multivesicular body</location>
    </subcellularLocation>
    <subcellularLocation>
        <location evidence="1">Late endosome membrane</location>
        <topology evidence="1">Multi-pass membrane protein</topology>
    </subcellularLocation>
    <subcellularLocation>
        <location evidence="2">Lysosome membrane</location>
        <topology evidence="2">Multi-pass membrane protein</topology>
    </subcellularLocation>
    <subcellularLocation>
        <location evidence="3">Melanosome</location>
    </subcellularLocation>
    <subcellularLocation>
        <location evidence="24">Membrane</location>
        <topology evidence="24">Multi-pass membrane protein</topology>
    </subcellularLocation>
    <subcellularLocation>
        <location evidence="5">Secreted</location>
        <location evidence="5">Extracellular exosome</location>
    </subcellularLocation>
</comment>
<evidence type="ECO:0000256" key="21">
    <source>
        <dbReference type="ARBA" id="ARBA00043922"/>
    </source>
</evidence>
<organism evidence="25">
    <name type="scientific">Callorhinchus milii</name>
    <name type="common">Ghost shark</name>
    <dbReference type="NCBI Taxonomy" id="7868"/>
    <lineage>
        <taxon>Eukaryota</taxon>
        <taxon>Metazoa</taxon>
        <taxon>Chordata</taxon>
        <taxon>Craniata</taxon>
        <taxon>Vertebrata</taxon>
        <taxon>Chondrichthyes</taxon>
        <taxon>Holocephali</taxon>
        <taxon>Chimaeriformes</taxon>
        <taxon>Callorhinchidae</taxon>
        <taxon>Callorhinchus</taxon>
    </lineage>
</organism>
<evidence type="ECO:0000256" key="23">
    <source>
        <dbReference type="PIRSR" id="PIRSR002419-1"/>
    </source>
</evidence>
<keyword evidence="16 24" id="KW-0472">Membrane</keyword>
<dbReference type="GO" id="GO:0030154">
    <property type="term" value="P:cell differentiation"/>
    <property type="evidence" value="ECO:0007669"/>
    <property type="project" value="UniProtKB-ARBA"/>
</dbReference>
<dbReference type="GO" id="GO:0009986">
    <property type="term" value="C:cell surface"/>
    <property type="evidence" value="ECO:0007669"/>
    <property type="project" value="UniProtKB-SubCell"/>
</dbReference>
<evidence type="ECO:0000256" key="16">
    <source>
        <dbReference type="ARBA" id="ARBA00023136"/>
    </source>
</evidence>
<evidence type="ECO:0000256" key="7">
    <source>
        <dbReference type="ARBA" id="ARBA00004651"/>
    </source>
</evidence>
<evidence type="ECO:0000256" key="14">
    <source>
        <dbReference type="ARBA" id="ARBA00022927"/>
    </source>
</evidence>
<protein>
    <recommendedName>
        <fullName evidence="24">Tetraspanin</fullName>
    </recommendedName>
</protein>
<evidence type="ECO:0000256" key="15">
    <source>
        <dbReference type="ARBA" id="ARBA00022989"/>
    </source>
</evidence>
<evidence type="ECO:0000256" key="20">
    <source>
        <dbReference type="ARBA" id="ARBA00023288"/>
    </source>
</evidence>
<comment type="function">
    <text evidence="21">Functions as a cell surface receptor for TIMP1 and plays a role in the activation of cellular signaling cascades. Plays a role in the activation of ITGB1 and integrin signaling, leading to the activation of AKT, FAK/PTK2 and MAP kinases. Promotes cell survival, reorganization of the actin cytoskeleton, cell adhesion, spreading and migration, via its role in the activation of AKT and FAK/PTK2. Plays a role in VEGFA signaling via its role in regulating the internalization of KDR/VEGFR2. Plays a role in intracellular vesicular transport processes, and is required for normal trafficking of the PMEL luminal domain that is essential for the development and maturation of melanocytes. Plays a role in the adhesion of leukocytes onto endothelial cells via its role in the regulation of SELP trafficking. May play a role in mast cell degranulation in response to Ms4a2/FceRI stimulation, but not in mast cell degranulation in response to other stimuli.</text>
</comment>
<keyword evidence="18" id="KW-0325">Glycoprotein</keyword>
<keyword evidence="13" id="KW-0967">Endosome</keyword>
<evidence type="ECO:0000256" key="22">
    <source>
        <dbReference type="ARBA" id="ARBA00046382"/>
    </source>
</evidence>
<evidence type="ECO:0000256" key="6">
    <source>
        <dbReference type="ARBA" id="ARBA00004559"/>
    </source>
</evidence>
<evidence type="ECO:0000256" key="8">
    <source>
        <dbReference type="ARBA" id="ARBA00006840"/>
    </source>
</evidence>
<evidence type="ECO:0000256" key="13">
    <source>
        <dbReference type="ARBA" id="ARBA00022753"/>
    </source>
</evidence>
<dbReference type="GO" id="GO:0042470">
    <property type="term" value="C:melanosome"/>
    <property type="evidence" value="ECO:0007669"/>
    <property type="project" value="UniProtKB-SubCell"/>
</dbReference>
<accession>V9LBJ2</accession>
<evidence type="ECO:0000256" key="12">
    <source>
        <dbReference type="ARBA" id="ARBA00022692"/>
    </source>
</evidence>
<keyword evidence="11" id="KW-0964">Secreted</keyword>
<dbReference type="PANTHER" id="PTHR19282:SF456">
    <property type="entry name" value="CD63 MOLECULE"/>
    <property type="match status" value="1"/>
</dbReference>
<evidence type="ECO:0000256" key="19">
    <source>
        <dbReference type="ARBA" id="ARBA00023228"/>
    </source>
</evidence>
<keyword evidence="14" id="KW-0653">Protein transport</keyword>
<feature type="disulfide bond" evidence="23">
    <location>
        <begin position="142"/>
        <end position="173"/>
    </location>
</feature>
<feature type="transmembrane region" description="Helical" evidence="24">
    <location>
        <begin position="55"/>
        <end position="76"/>
    </location>
</feature>
<feature type="transmembrane region" description="Helical" evidence="24">
    <location>
        <begin position="12"/>
        <end position="35"/>
    </location>
</feature>
<dbReference type="Gene3D" id="1.10.1450.10">
    <property type="entry name" value="Tetraspanin"/>
    <property type="match status" value="1"/>
</dbReference>
<dbReference type="GO" id="GO:0031902">
    <property type="term" value="C:late endosome membrane"/>
    <property type="evidence" value="ECO:0007669"/>
    <property type="project" value="UniProtKB-SubCell"/>
</dbReference>
<dbReference type="InterPro" id="IPR000301">
    <property type="entry name" value="Tetraspanin_animals"/>
</dbReference>
<keyword evidence="15 24" id="KW-1133">Transmembrane helix</keyword>
<keyword evidence="9" id="KW-0813">Transport</keyword>
<dbReference type="EMBL" id="JW876673">
    <property type="protein sequence ID" value="AFP09190.1"/>
    <property type="molecule type" value="mRNA"/>
</dbReference>
<dbReference type="GO" id="GO:0005771">
    <property type="term" value="C:multivesicular body"/>
    <property type="evidence" value="ECO:0007669"/>
    <property type="project" value="UniProtKB-SubCell"/>
</dbReference>
<evidence type="ECO:0000256" key="10">
    <source>
        <dbReference type="ARBA" id="ARBA00022475"/>
    </source>
</evidence>
<dbReference type="FunFam" id="1.10.1450.10:FF:000019">
    <property type="entry name" value="Tetraspanin"/>
    <property type="match status" value="1"/>
</dbReference>
<proteinExistence type="evidence at transcript level"/>
<dbReference type="GO" id="GO:0005576">
    <property type="term" value="C:extracellular region"/>
    <property type="evidence" value="ECO:0007669"/>
    <property type="project" value="UniProtKB-SubCell"/>
</dbReference>
<evidence type="ECO:0000256" key="24">
    <source>
        <dbReference type="RuleBase" id="RU361218"/>
    </source>
</evidence>
<dbReference type="PIRSF" id="PIRSF002419">
    <property type="entry name" value="Tetraspanin"/>
    <property type="match status" value="1"/>
</dbReference>
<keyword evidence="17" id="KW-0564">Palmitate</keyword>
<evidence type="ECO:0000313" key="25">
    <source>
        <dbReference type="EMBL" id="AFP09190.1"/>
    </source>
</evidence>
<dbReference type="InterPro" id="IPR018499">
    <property type="entry name" value="Tetraspanin/Peripherin"/>
</dbReference>
<evidence type="ECO:0000256" key="3">
    <source>
        <dbReference type="ARBA" id="ARBA00004223"/>
    </source>
</evidence>
<dbReference type="SUPFAM" id="SSF48652">
    <property type="entry name" value="Tetraspanin"/>
    <property type="match status" value="1"/>
</dbReference>
<sequence>MAVEGGMKCIKYLIFIFNFLFWVSGIALIVVGILVQTQMNGTFLISDSSASGAPIVIIVVGVVINFVAFFGCCGAWKENYCMVTTFAILITLIFLIEIAAAIAGYIFKDQIRGVLESKFNETMHNYSNKNASIDQLQKKFQCCGNINYTDWFSIPPFNKTVPDSCCKTPSPDCGLNTTSSNIYQIGCVNLIDKWLKENFVIVAGGALGIALFQLLGIIFACVLMKGIRSGYEVM</sequence>
<name>V9LBJ2_CALMI</name>
<comment type="subunit">
    <text evidence="22">Interacts with TIMP1 and ITGB1 and recruits TIMP1 to ITGB1. Interacts with CD9. Identified in a complex with CD9 and ITGB3. Interacts with PMEL. Interacts with KDR/VEGFR2; identified in a complex with ITGB1 and KDR/VEGFR2 and is required to recruit KDR to ITGB1 complexes. Interacts with SYT7.</text>
</comment>
<evidence type="ECO:0000256" key="2">
    <source>
        <dbReference type="ARBA" id="ARBA00004155"/>
    </source>
</evidence>
<evidence type="ECO:0000256" key="1">
    <source>
        <dbReference type="ARBA" id="ARBA00004107"/>
    </source>
</evidence>
<evidence type="ECO:0000256" key="11">
    <source>
        <dbReference type="ARBA" id="ARBA00022525"/>
    </source>
</evidence>
<dbReference type="PANTHER" id="PTHR19282">
    <property type="entry name" value="TETRASPANIN"/>
    <property type="match status" value="1"/>
</dbReference>
<evidence type="ECO:0000256" key="4">
    <source>
        <dbReference type="ARBA" id="ARBA00004241"/>
    </source>
</evidence>
<evidence type="ECO:0000256" key="5">
    <source>
        <dbReference type="ARBA" id="ARBA00004550"/>
    </source>
</evidence>
<comment type="similarity">
    <text evidence="8 24">Belongs to the tetraspanin (TM4SF) family.</text>
</comment>
<evidence type="ECO:0000256" key="17">
    <source>
        <dbReference type="ARBA" id="ARBA00023139"/>
    </source>
</evidence>
<feature type="transmembrane region" description="Helical" evidence="24">
    <location>
        <begin position="199"/>
        <end position="224"/>
    </location>
</feature>
<keyword evidence="12 24" id="KW-0812">Transmembrane</keyword>
<dbReference type="InterPro" id="IPR008952">
    <property type="entry name" value="Tetraspanin_EC2_sf"/>
</dbReference>
<keyword evidence="10" id="KW-1003">Cell membrane</keyword>
<evidence type="ECO:0000256" key="18">
    <source>
        <dbReference type="ARBA" id="ARBA00023180"/>
    </source>
</evidence>
<keyword evidence="23" id="KW-1015">Disulfide bond</keyword>
<reference evidence="25" key="1">
    <citation type="journal article" date="2014" name="Nature">
        <title>Elephant shark genome provides unique insights into gnathostome evolution.</title>
        <authorList>
            <consortium name="International Elephant Shark Genome Sequencing Consortium"/>
            <person name="Venkatesh B."/>
            <person name="Lee A.P."/>
            <person name="Ravi V."/>
            <person name="Maurya A.K."/>
            <person name="Lian M.M."/>
            <person name="Swann J.B."/>
            <person name="Ohta Y."/>
            <person name="Flajnik M.F."/>
            <person name="Sutoh Y."/>
            <person name="Kasahara M."/>
            <person name="Hoon S."/>
            <person name="Gangu V."/>
            <person name="Roy S.W."/>
            <person name="Irimia M."/>
            <person name="Korzh V."/>
            <person name="Kondrychyn I."/>
            <person name="Lim Z.W."/>
            <person name="Tay B.H."/>
            <person name="Tohari S."/>
            <person name="Kong K.W."/>
            <person name="Ho S."/>
            <person name="Lorente-Galdos B."/>
            <person name="Quilez J."/>
            <person name="Marques-Bonet T."/>
            <person name="Raney B.J."/>
            <person name="Ingham P.W."/>
            <person name="Tay A."/>
            <person name="Hillier L.W."/>
            <person name="Minx P."/>
            <person name="Boehm T."/>
            <person name="Wilson R.K."/>
            <person name="Brenner S."/>
            <person name="Warren W.C."/>
        </authorList>
    </citation>
    <scope>NUCLEOTIDE SEQUENCE</scope>
    <source>
        <tissue evidence="25">Ovary</tissue>
    </source>
</reference>
<keyword evidence="20" id="KW-0449">Lipoprotein</keyword>